<dbReference type="Proteomes" id="UP000195221">
    <property type="component" value="Unassembled WGS sequence"/>
</dbReference>
<accession>A0A242MXT8</accession>
<evidence type="ECO:0000313" key="2">
    <source>
        <dbReference type="Proteomes" id="UP000195221"/>
    </source>
</evidence>
<dbReference type="EMBL" id="NBTZ01000040">
    <property type="protein sequence ID" value="OTP76205.1"/>
    <property type="molecule type" value="Genomic_DNA"/>
</dbReference>
<comment type="caution">
    <text evidence="1">The sequence shown here is derived from an EMBL/GenBank/DDBJ whole genome shotgun (WGS) entry which is preliminary data.</text>
</comment>
<evidence type="ECO:0000313" key="1">
    <source>
        <dbReference type="EMBL" id="OTP76205.1"/>
    </source>
</evidence>
<reference evidence="1 2" key="1">
    <citation type="submission" date="2017-03" db="EMBL/GenBank/DDBJ databases">
        <title>Genome analysis of strain PAMC 26577.</title>
        <authorList>
            <person name="Oh H.-M."/>
            <person name="Yang J.-A."/>
        </authorList>
    </citation>
    <scope>NUCLEOTIDE SEQUENCE [LARGE SCALE GENOMIC DNA]</scope>
    <source>
        <strain evidence="1 2">PAMC 26577</strain>
    </source>
</reference>
<sequence>MAWGRVLSVSLRNENSVLSTDLRSLHRSCGTSHSPILLGMAEF</sequence>
<gene>
    <name evidence="1" type="ORF">PAMC26577_11640</name>
</gene>
<organism evidence="1 2">
    <name type="scientific">Caballeronia sordidicola</name>
    <name type="common">Burkholderia sordidicola</name>
    <dbReference type="NCBI Taxonomy" id="196367"/>
    <lineage>
        <taxon>Bacteria</taxon>
        <taxon>Pseudomonadati</taxon>
        <taxon>Pseudomonadota</taxon>
        <taxon>Betaproteobacteria</taxon>
        <taxon>Burkholderiales</taxon>
        <taxon>Burkholderiaceae</taxon>
        <taxon>Caballeronia</taxon>
    </lineage>
</organism>
<name>A0A242MXT8_CABSO</name>
<protein>
    <submittedName>
        <fullName evidence="1">Uncharacterized protein</fullName>
    </submittedName>
</protein>
<dbReference type="AlphaFoldDB" id="A0A242MXT8"/>
<proteinExistence type="predicted"/>